<reference evidence="1" key="1">
    <citation type="submission" date="2018-05" db="EMBL/GenBank/DDBJ databases">
        <authorList>
            <person name="Lanie J.A."/>
            <person name="Ng W.-L."/>
            <person name="Kazmierczak K.M."/>
            <person name="Andrzejewski T.M."/>
            <person name="Davidsen T.M."/>
            <person name="Wayne K.J."/>
            <person name="Tettelin H."/>
            <person name="Glass J.I."/>
            <person name="Rusch D."/>
            <person name="Podicherti R."/>
            <person name="Tsui H.-C.T."/>
            <person name="Winkler M.E."/>
        </authorList>
    </citation>
    <scope>NUCLEOTIDE SEQUENCE</scope>
</reference>
<name>A0A382PEH0_9ZZZZ</name>
<sequence length="53" mass="5925">EALIFNGHGLQVTWPVLSPSRPSESGFTAVTVRNTMKLCSNKKNHKLNKNNCR</sequence>
<dbReference type="EMBL" id="UINC01106744">
    <property type="protein sequence ID" value="SVC71616.1"/>
    <property type="molecule type" value="Genomic_DNA"/>
</dbReference>
<dbReference type="AlphaFoldDB" id="A0A382PEH0"/>
<protein>
    <submittedName>
        <fullName evidence="1">Uncharacterized protein</fullName>
    </submittedName>
</protein>
<gene>
    <name evidence="1" type="ORF">METZ01_LOCUS324470</name>
</gene>
<evidence type="ECO:0000313" key="1">
    <source>
        <dbReference type="EMBL" id="SVC71616.1"/>
    </source>
</evidence>
<organism evidence="1">
    <name type="scientific">marine metagenome</name>
    <dbReference type="NCBI Taxonomy" id="408172"/>
    <lineage>
        <taxon>unclassified sequences</taxon>
        <taxon>metagenomes</taxon>
        <taxon>ecological metagenomes</taxon>
    </lineage>
</organism>
<accession>A0A382PEH0</accession>
<feature type="non-terminal residue" evidence="1">
    <location>
        <position position="1"/>
    </location>
</feature>
<proteinExistence type="predicted"/>